<evidence type="ECO:0000256" key="2">
    <source>
        <dbReference type="ARBA" id="ARBA00022603"/>
    </source>
</evidence>
<keyword evidence="3 11" id="KW-0507">mRNA processing</keyword>
<dbReference type="HOGENOM" id="CLU_020346_0_0_1"/>
<feature type="site" description="mRNA cap binding" evidence="13">
    <location>
        <position position="71"/>
    </location>
</feature>
<dbReference type="PANTHER" id="PTHR12189:SF2">
    <property type="entry name" value="MRNA CAP GUANINE-N7 METHYLTRANSFERASE"/>
    <property type="match status" value="1"/>
</dbReference>
<dbReference type="GO" id="GO:0004482">
    <property type="term" value="F:mRNA 5'-cap (guanine-N7-)-methyltransferase activity"/>
    <property type="evidence" value="ECO:0007669"/>
    <property type="project" value="UniProtKB-EC"/>
</dbReference>
<sequence length="361" mass="41779">FSDPKVAEHYNKRGNTSCAERRNSKIFYMRNFNNWTKSVLIRKYTDALYHVGVAHPVVLDLGCGKGGDVLKWDKARPRHLVCTDLAETSVSQCKERYALLKRRNRNRQFFSAEFIVADSSTENLKEKLEDTNLMFDITSCQFVVHYTFESEDKAETMVKNACNNLKEGGYFFGTTVNSEKLINSVKKSDGLSFGNNVYDVTFENKEEFPEFACKYIFQLHDVVNCPEFLLKKETLVRLCKKHNMRLVEWKTFSEFFEENSRPKENFRLIQRMKSLEVFPPNGEPLNSAVEGDYEHAQLECDRINEKYPGSKTRVATLSKTEWEAASIYVVFAFVKEDNNKNLMSSEETRTTAPDKTPLVIL</sequence>
<keyword evidence="6 11" id="KW-0694">RNA-binding</keyword>
<dbReference type="Ensembl" id="ENSCINT00000036677.1">
    <property type="protein sequence ID" value="ENSCINP00000032148.1"/>
    <property type="gene ID" value="ENSCING00000000315.3"/>
</dbReference>
<dbReference type="InterPro" id="IPR016899">
    <property type="entry name" value="mRNA_G-N7_MeTrfase_euk"/>
</dbReference>
<evidence type="ECO:0000256" key="3">
    <source>
        <dbReference type="ARBA" id="ARBA00022664"/>
    </source>
</evidence>
<evidence type="ECO:0000256" key="4">
    <source>
        <dbReference type="ARBA" id="ARBA00022679"/>
    </source>
</evidence>
<dbReference type="Proteomes" id="UP000008144">
    <property type="component" value="Unassembled WGS sequence"/>
</dbReference>
<feature type="site" description="mRNA cap binding" evidence="13">
    <location>
        <position position="145"/>
    </location>
</feature>
<feature type="binding site" evidence="12">
    <location>
        <position position="118"/>
    </location>
    <ligand>
        <name>S-adenosyl-L-methionine</name>
        <dbReference type="ChEBI" id="CHEBI:59789"/>
    </ligand>
</feature>
<keyword evidence="5 11" id="KW-0949">S-adenosyl-L-methionine</keyword>
<dbReference type="InterPro" id="IPR029063">
    <property type="entry name" value="SAM-dependent_MTases_sf"/>
</dbReference>
<keyword evidence="16" id="KW-1185">Reference proteome</keyword>
<proteinExistence type="inferred from homology"/>
<dbReference type="CDD" id="cd02440">
    <property type="entry name" value="AdoMet_MTases"/>
    <property type="match status" value="1"/>
</dbReference>
<feature type="binding site" evidence="12">
    <location>
        <position position="141"/>
    </location>
    <ligand>
        <name>S-adenosyl-L-methionine</name>
        <dbReference type="ChEBI" id="CHEBI:59789"/>
    </ligand>
</feature>
<evidence type="ECO:0000256" key="9">
    <source>
        <dbReference type="ARBA" id="ARBA00044712"/>
    </source>
</evidence>
<gene>
    <name evidence="15" type="primary">LOC100184027</name>
</gene>
<dbReference type="PANTHER" id="PTHR12189">
    <property type="entry name" value="MRNA GUANINE-7- METHYLTRANSFERASE"/>
    <property type="match status" value="1"/>
</dbReference>
<feature type="binding site" evidence="13">
    <location>
        <begin position="33"/>
        <end position="34"/>
    </location>
    <ligand>
        <name>mRNA</name>
        <dbReference type="ChEBI" id="CHEBI:33699"/>
    </ligand>
</feature>
<comment type="function">
    <text evidence="10">Catalytic subunit of the mRNA-capping methyltransferase RNMT:RAMAC complex that methylates the N7 position of the added guanosine to the 5'-cap structure of mRNAs. Binds RNA containing 5'-terminal GpppC.</text>
</comment>
<dbReference type="GO" id="GO:0003723">
    <property type="term" value="F:RNA binding"/>
    <property type="evidence" value="ECO:0007669"/>
    <property type="project" value="UniProtKB-KW"/>
</dbReference>
<protein>
    <recommendedName>
        <fullName evidence="11">mRNA cap guanine-N(7) methyltransferase</fullName>
        <ecNumber evidence="11">2.1.1.56</ecNumber>
    </recommendedName>
    <alternativeName>
        <fullName evidence="11">mRNA (guanine-N(7))-methyltransferase</fullName>
    </alternativeName>
    <alternativeName>
        <fullName evidence="11">mRNA cap methyltransferase</fullName>
    </alternativeName>
</protein>
<feature type="site" description="mRNA cap binding" evidence="13">
    <location>
        <position position="227"/>
    </location>
</feature>
<evidence type="ECO:0000256" key="5">
    <source>
        <dbReference type="ARBA" id="ARBA00022691"/>
    </source>
</evidence>
<accession>H2XR64</accession>
<dbReference type="InterPro" id="IPR004971">
    <property type="entry name" value="mRNA_G-N7_MeTrfase_dom"/>
</dbReference>
<feature type="binding site" evidence="12">
    <location>
        <position position="84"/>
    </location>
    <ligand>
        <name>S-adenosyl-L-methionine</name>
        <dbReference type="ChEBI" id="CHEBI:59789"/>
    </ligand>
</feature>
<comment type="subcellular location">
    <subcellularLocation>
        <location evidence="1 11">Nucleus</location>
    </subcellularLocation>
</comment>
<dbReference type="AlphaFoldDB" id="H2XR64"/>
<evidence type="ECO:0000313" key="16">
    <source>
        <dbReference type="Proteomes" id="UP000008144"/>
    </source>
</evidence>
<feature type="site" description="mRNA cap binding" evidence="13">
    <location>
        <position position="328"/>
    </location>
</feature>
<dbReference type="Pfam" id="PF03291">
    <property type="entry name" value="mRNA_G-N7_MeTrfase"/>
    <property type="match status" value="1"/>
</dbReference>
<reference evidence="16" key="1">
    <citation type="journal article" date="2002" name="Science">
        <title>The draft genome of Ciona intestinalis: insights into chordate and vertebrate origins.</title>
        <authorList>
            <person name="Dehal P."/>
            <person name="Satou Y."/>
            <person name="Campbell R.K."/>
            <person name="Chapman J."/>
            <person name="Degnan B."/>
            <person name="De Tomaso A."/>
            <person name="Davidson B."/>
            <person name="Di Gregorio A."/>
            <person name="Gelpke M."/>
            <person name="Goodstein D.M."/>
            <person name="Harafuji N."/>
            <person name="Hastings K.E."/>
            <person name="Ho I."/>
            <person name="Hotta K."/>
            <person name="Huang W."/>
            <person name="Kawashima T."/>
            <person name="Lemaire P."/>
            <person name="Martinez D."/>
            <person name="Meinertzhagen I.A."/>
            <person name="Necula S."/>
            <person name="Nonaka M."/>
            <person name="Putnam N."/>
            <person name="Rash S."/>
            <person name="Saiga H."/>
            <person name="Satake M."/>
            <person name="Terry A."/>
            <person name="Yamada L."/>
            <person name="Wang H.G."/>
            <person name="Awazu S."/>
            <person name="Azumi K."/>
            <person name="Boore J."/>
            <person name="Branno M."/>
            <person name="Chin-Bow S."/>
            <person name="DeSantis R."/>
            <person name="Doyle S."/>
            <person name="Francino P."/>
            <person name="Keys D.N."/>
            <person name="Haga S."/>
            <person name="Hayashi H."/>
            <person name="Hino K."/>
            <person name="Imai K.S."/>
            <person name="Inaba K."/>
            <person name="Kano S."/>
            <person name="Kobayashi K."/>
            <person name="Kobayashi M."/>
            <person name="Lee B.I."/>
            <person name="Makabe K.W."/>
            <person name="Manohar C."/>
            <person name="Matassi G."/>
            <person name="Medina M."/>
            <person name="Mochizuki Y."/>
            <person name="Mount S."/>
            <person name="Morishita T."/>
            <person name="Miura S."/>
            <person name="Nakayama A."/>
            <person name="Nishizaka S."/>
            <person name="Nomoto H."/>
            <person name="Ohta F."/>
            <person name="Oishi K."/>
            <person name="Rigoutsos I."/>
            <person name="Sano M."/>
            <person name="Sasaki A."/>
            <person name="Sasakura Y."/>
            <person name="Shoguchi E."/>
            <person name="Shin-i T."/>
            <person name="Spagnuolo A."/>
            <person name="Stainier D."/>
            <person name="Suzuki M.M."/>
            <person name="Tassy O."/>
            <person name="Takatori N."/>
            <person name="Tokuoka M."/>
            <person name="Yagi K."/>
            <person name="Yoshizaki F."/>
            <person name="Wada S."/>
            <person name="Zhang C."/>
            <person name="Hyatt P.D."/>
            <person name="Larimer F."/>
            <person name="Detter C."/>
            <person name="Doggett N."/>
            <person name="Glavina T."/>
            <person name="Hawkins T."/>
            <person name="Richardson P."/>
            <person name="Lucas S."/>
            <person name="Kohara Y."/>
            <person name="Levine M."/>
            <person name="Satoh N."/>
            <person name="Rokhsar D.S."/>
        </authorList>
    </citation>
    <scope>NUCLEOTIDE SEQUENCE [LARGE SCALE GENOMIC DNA]</scope>
</reference>
<evidence type="ECO:0000313" key="15">
    <source>
        <dbReference type="Ensembl" id="ENSCINP00000032148.1"/>
    </source>
</evidence>
<dbReference type="PIRSF" id="PIRSF028762">
    <property type="entry name" value="ABD1"/>
    <property type="match status" value="1"/>
</dbReference>
<evidence type="ECO:0000256" key="11">
    <source>
        <dbReference type="PIRNR" id="PIRNR028762"/>
    </source>
</evidence>
<keyword evidence="7 11" id="KW-0506">mRNA capping</keyword>
<evidence type="ECO:0000256" key="7">
    <source>
        <dbReference type="ARBA" id="ARBA00023042"/>
    </source>
</evidence>
<organism evidence="15 16">
    <name type="scientific">Ciona intestinalis</name>
    <name type="common">Transparent sea squirt</name>
    <name type="synonym">Ascidia intestinalis</name>
    <dbReference type="NCBI Taxonomy" id="7719"/>
    <lineage>
        <taxon>Eukaryota</taxon>
        <taxon>Metazoa</taxon>
        <taxon>Chordata</taxon>
        <taxon>Tunicata</taxon>
        <taxon>Ascidiacea</taxon>
        <taxon>Phlebobranchia</taxon>
        <taxon>Cionidae</taxon>
        <taxon>Ciona</taxon>
    </lineage>
</organism>
<comment type="similarity">
    <text evidence="11">Belongs to the class I-like SAM-binding methyltransferase superfamily. mRNA cap 0 methyltransferase family.</text>
</comment>
<dbReference type="PROSITE" id="PS51562">
    <property type="entry name" value="RNA_CAP0_MT"/>
    <property type="match status" value="1"/>
</dbReference>
<keyword evidence="2 11" id="KW-0489">Methyltransferase</keyword>
<evidence type="ECO:0000256" key="1">
    <source>
        <dbReference type="ARBA" id="ARBA00004123"/>
    </source>
</evidence>
<name>H2XR64_CIOIN</name>
<evidence type="ECO:0000259" key="14">
    <source>
        <dbReference type="PROSITE" id="PS51562"/>
    </source>
</evidence>
<evidence type="ECO:0000256" key="8">
    <source>
        <dbReference type="ARBA" id="ARBA00023242"/>
    </source>
</evidence>
<feature type="site" description="mRNA cap binding" evidence="13">
    <location>
        <position position="96"/>
    </location>
</feature>
<evidence type="ECO:0000256" key="6">
    <source>
        <dbReference type="ARBA" id="ARBA00022884"/>
    </source>
</evidence>
<dbReference type="GeneTree" id="ENSGT00390000002368"/>
<dbReference type="InterPro" id="IPR039753">
    <property type="entry name" value="RG7MT1"/>
</dbReference>
<feature type="domain" description="MRNA cap 0 methyltransferase" evidence="14">
    <location>
        <begin position="24"/>
        <end position="336"/>
    </location>
</feature>
<evidence type="ECO:0000256" key="12">
    <source>
        <dbReference type="PIRSR" id="PIRSR028762-1"/>
    </source>
</evidence>
<reference evidence="15" key="2">
    <citation type="submission" date="2025-08" db="UniProtKB">
        <authorList>
            <consortium name="Ensembl"/>
        </authorList>
    </citation>
    <scope>IDENTIFICATION</scope>
</reference>
<comment type="catalytic activity">
    <reaction evidence="9">
        <text>a 5'-end (5'-triphosphoguanosine)-ribonucleoside in mRNA + S-adenosyl-L-methionine = a 5'-end (N(7)-methyl 5'-triphosphoguanosine)-ribonucleoside in mRNA + S-adenosyl-L-homocysteine</text>
        <dbReference type="Rhea" id="RHEA:67008"/>
        <dbReference type="Rhea" id="RHEA-COMP:17166"/>
        <dbReference type="Rhea" id="RHEA-COMP:17167"/>
        <dbReference type="ChEBI" id="CHEBI:57856"/>
        <dbReference type="ChEBI" id="CHEBI:59789"/>
        <dbReference type="ChEBI" id="CHEBI:156461"/>
        <dbReference type="ChEBI" id="CHEBI:167617"/>
        <dbReference type="EC" id="2.1.1.56"/>
    </reaction>
</comment>
<evidence type="ECO:0000256" key="13">
    <source>
        <dbReference type="PIRSR" id="PIRSR028762-2"/>
    </source>
</evidence>
<evidence type="ECO:0000256" key="10">
    <source>
        <dbReference type="ARBA" id="ARBA00045434"/>
    </source>
</evidence>
<dbReference type="GO" id="GO:0005634">
    <property type="term" value="C:nucleus"/>
    <property type="evidence" value="ECO:0007669"/>
    <property type="project" value="UniProtKB-SubCell"/>
</dbReference>
<feature type="binding site" evidence="12">
    <location>
        <position position="62"/>
    </location>
    <ligand>
        <name>S-adenosyl-L-methionine</name>
        <dbReference type="ChEBI" id="CHEBI:59789"/>
    </ligand>
</feature>
<keyword evidence="8 11" id="KW-0539">Nucleus</keyword>
<reference evidence="15" key="3">
    <citation type="submission" date="2025-09" db="UniProtKB">
        <authorList>
            <consortium name="Ensembl"/>
        </authorList>
    </citation>
    <scope>IDENTIFICATION</scope>
</reference>
<feature type="binding site" evidence="12">
    <location>
        <position position="146"/>
    </location>
    <ligand>
        <name>S-adenosyl-L-methionine</name>
        <dbReference type="ChEBI" id="CHEBI:59789"/>
    </ligand>
</feature>
<dbReference type="SUPFAM" id="SSF53335">
    <property type="entry name" value="S-adenosyl-L-methionine-dependent methyltransferases"/>
    <property type="match status" value="1"/>
</dbReference>
<feature type="site" description="mRNA cap binding" evidence="13">
    <location>
        <position position="65"/>
    </location>
</feature>
<dbReference type="Gene3D" id="3.40.50.150">
    <property type="entry name" value="Vaccinia Virus protein VP39"/>
    <property type="match status" value="1"/>
</dbReference>
<keyword evidence="4 11" id="KW-0808">Transferase</keyword>
<dbReference type="EC" id="2.1.1.56" evidence="11"/>
<feature type="binding site" evidence="12">
    <location>
        <position position="37"/>
    </location>
    <ligand>
        <name>S-adenosyl-L-methionine</name>
        <dbReference type="ChEBI" id="CHEBI:59789"/>
    </ligand>
</feature>